<dbReference type="Gene3D" id="1.10.150.20">
    <property type="entry name" value="5' to 3' exonuclease, C-terminal subdomain"/>
    <property type="match status" value="1"/>
</dbReference>
<organism evidence="8 9">
    <name type="scientific">Spelaeicoccus albus</name>
    <dbReference type="NCBI Taxonomy" id="1280376"/>
    <lineage>
        <taxon>Bacteria</taxon>
        <taxon>Bacillati</taxon>
        <taxon>Actinomycetota</taxon>
        <taxon>Actinomycetes</taxon>
        <taxon>Micrococcales</taxon>
        <taxon>Brevibacteriaceae</taxon>
        <taxon>Spelaeicoccus</taxon>
    </lineage>
</organism>
<keyword evidence="8" id="KW-0547">Nucleotide-binding</keyword>
<dbReference type="GO" id="GO:0016787">
    <property type="term" value="F:hydrolase activity"/>
    <property type="evidence" value="ECO:0007669"/>
    <property type="project" value="UniProtKB-KW"/>
</dbReference>
<dbReference type="InterPro" id="IPR003583">
    <property type="entry name" value="Hlx-hairpin-Hlx_DNA-bd_motif"/>
</dbReference>
<comment type="subcellular location">
    <subcellularLocation>
        <location evidence="6">Cytoplasm</location>
    </subcellularLocation>
</comment>
<name>A0A7Z0D4D7_9MICO</name>
<gene>
    <name evidence="6" type="primary">ruvA</name>
    <name evidence="8" type="ORF">BJY26_002961</name>
</gene>
<comment type="caution">
    <text evidence="6">Lacks conserved residue(s) required for the propagation of feature annotation.</text>
</comment>
<dbReference type="Pfam" id="PF07499">
    <property type="entry name" value="RuvA_C"/>
    <property type="match status" value="1"/>
</dbReference>
<keyword evidence="8" id="KW-0347">Helicase</keyword>
<dbReference type="GO" id="GO:0006281">
    <property type="term" value="P:DNA repair"/>
    <property type="evidence" value="ECO:0007669"/>
    <property type="project" value="UniProtKB-UniRule"/>
</dbReference>
<dbReference type="Pfam" id="PF14520">
    <property type="entry name" value="HHH_5"/>
    <property type="match status" value="1"/>
</dbReference>
<dbReference type="AlphaFoldDB" id="A0A7Z0D4D7"/>
<dbReference type="SMART" id="SM00278">
    <property type="entry name" value="HhH1"/>
    <property type="match status" value="2"/>
</dbReference>
<dbReference type="InterPro" id="IPR011114">
    <property type="entry name" value="RuvA_C"/>
</dbReference>
<dbReference type="GO" id="GO:0005737">
    <property type="term" value="C:cytoplasm"/>
    <property type="evidence" value="ECO:0007669"/>
    <property type="project" value="UniProtKB-SubCell"/>
</dbReference>
<evidence type="ECO:0000259" key="7">
    <source>
        <dbReference type="SMART" id="SM00278"/>
    </source>
</evidence>
<dbReference type="InterPro" id="IPR036267">
    <property type="entry name" value="RuvA_C_sf"/>
</dbReference>
<dbReference type="InterPro" id="IPR012340">
    <property type="entry name" value="NA-bd_OB-fold"/>
</dbReference>
<evidence type="ECO:0000313" key="9">
    <source>
        <dbReference type="Proteomes" id="UP000539111"/>
    </source>
</evidence>
<dbReference type="InterPro" id="IPR000085">
    <property type="entry name" value="RuvA"/>
</dbReference>
<keyword evidence="1 6" id="KW-0963">Cytoplasm</keyword>
<dbReference type="CDD" id="cd14332">
    <property type="entry name" value="UBA_RuvA_C"/>
    <property type="match status" value="1"/>
</dbReference>
<keyword evidence="2 6" id="KW-0227">DNA damage</keyword>
<evidence type="ECO:0000256" key="4">
    <source>
        <dbReference type="ARBA" id="ARBA00023172"/>
    </source>
</evidence>
<dbReference type="Gene3D" id="2.40.50.140">
    <property type="entry name" value="Nucleic acid-binding proteins"/>
    <property type="match status" value="1"/>
</dbReference>
<dbReference type="GO" id="GO:0009378">
    <property type="term" value="F:four-way junction helicase activity"/>
    <property type="evidence" value="ECO:0007669"/>
    <property type="project" value="InterPro"/>
</dbReference>
<evidence type="ECO:0000313" key="8">
    <source>
        <dbReference type="EMBL" id="NYI68655.1"/>
    </source>
</evidence>
<dbReference type="EMBL" id="JACBZP010000001">
    <property type="protein sequence ID" value="NYI68655.1"/>
    <property type="molecule type" value="Genomic_DNA"/>
</dbReference>
<keyword evidence="3 6" id="KW-0238">DNA-binding</keyword>
<dbReference type="GO" id="GO:0009379">
    <property type="term" value="C:Holliday junction helicase complex"/>
    <property type="evidence" value="ECO:0007669"/>
    <property type="project" value="InterPro"/>
</dbReference>
<dbReference type="SUPFAM" id="SSF47781">
    <property type="entry name" value="RuvA domain 2-like"/>
    <property type="match status" value="1"/>
</dbReference>
<dbReference type="Proteomes" id="UP000539111">
    <property type="component" value="Unassembled WGS sequence"/>
</dbReference>
<keyword evidence="8" id="KW-0378">Hydrolase</keyword>
<comment type="similarity">
    <text evidence="6">Belongs to the RuvA family.</text>
</comment>
<keyword evidence="4 6" id="KW-0233">DNA recombination</keyword>
<dbReference type="InterPro" id="IPR010994">
    <property type="entry name" value="RuvA_2-like"/>
</dbReference>
<comment type="subunit">
    <text evidence="6">Homotetramer. Forms an RuvA(8)-RuvB(12)-Holliday junction (HJ) complex. HJ DNA is sandwiched between 2 RuvA tetramers; dsDNA enters through RuvA and exits via RuvB. An RuvB hexamer assembles on each DNA strand where it exits the tetramer. Each RuvB hexamer is contacted by two RuvA subunits (via domain III) on 2 adjacent RuvB subunits; this complex drives branch migration. In the full resolvosome a probable DNA-RuvA(4)-RuvB(12)-RuvC(2) complex forms which resolves the HJ.</text>
</comment>
<reference evidence="8 9" key="1">
    <citation type="submission" date="2020-07" db="EMBL/GenBank/DDBJ databases">
        <title>Sequencing the genomes of 1000 actinobacteria strains.</title>
        <authorList>
            <person name="Klenk H.-P."/>
        </authorList>
    </citation>
    <scope>NUCLEOTIDE SEQUENCE [LARGE SCALE GENOMIC DNA]</scope>
    <source>
        <strain evidence="8 9">DSM 26341</strain>
    </source>
</reference>
<keyword evidence="5 6" id="KW-0234">DNA repair</keyword>
<evidence type="ECO:0000256" key="3">
    <source>
        <dbReference type="ARBA" id="ARBA00023125"/>
    </source>
</evidence>
<dbReference type="GO" id="GO:0006310">
    <property type="term" value="P:DNA recombination"/>
    <property type="evidence" value="ECO:0007669"/>
    <property type="project" value="UniProtKB-UniRule"/>
</dbReference>
<feature type="region of interest" description="Domain III" evidence="6">
    <location>
        <begin position="143"/>
        <end position="191"/>
    </location>
</feature>
<comment type="caution">
    <text evidence="8">The sequence shown here is derived from an EMBL/GenBank/DDBJ whole genome shotgun (WGS) entry which is preliminary data.</text>
</comment>
<dbReference type="HAMAP" id="MF_00031">
    <property type="entry name" value="DNA_HJ_migration_RuvA"/>
    <property type="match status" value="1"/>
</dbReference>
<evidence type="ECO:0000256" key="6">
    <source>
        <dbReference type="HAMAP-Rule" id="MF_00031"/>
    </source>
</evidence>
<dbReference type="GO" id="GO:0000400">
    <property type="term" value="F:four-way junction DNA binding"/>
    <property type="evidence" value="ECO:0007669"/>
    <property type="project" value="UniProtKB-UniRule"/>
</dbReference>
<feature type="domain" description="Helix-hairpin-helix DNA-binding motif class 1" evidence="7">
    <location>
        <begin position="61"/>
        <end position="80"/>
    </location>
</feature>
<dbReference type="NCBIfam" id="TIGR00084">
    <property type="entry name" value="ruvA"/>
    <property type="match status" value="1"/>
</dbReference>
<dbReference type="GO" id="GO:0005524">
    <property type="term" value="F:ATP binding"/>
    <property type="evidence" value="ECO:0007669"/>
    <property type="project" value="InterPro"/>
</dbReference>
<dbReference type="SUPFAM" id="SSF46929">
    <property type="entry name" value="DNA helicase RuvA subunit, C-terminal domain"/>
    <property type="match status" value="1"/>
</dbReference>
<evidence type="ECO:0000256" key="1">
    <source>
        <dbReference type="ARBA" id="ARBA00022490"/>
    </source>
</evidence>
<keyword evidence="9" id="KW-1185">Reference proteome</keyword>
<feature type="domain" description="Helix-hairpin-helix DNA-binding motif class 1" evidence="7">
    <location>
        <begin position="96"/>
        <end position="115"/>
    </location>
</feature>
<evidence type="ECO:0000256" key="5">
    <source>
        <dbReference type="ARBA" id="ARBA00023204"/>
    </source>
</evidence>
<dbReference type="InterPro" id="IPR013849">
    <property type="entry name" value="DNA_helicase_Holl-junc_RuvA_I"/>
</dbReference>
<dbReference type="Pfam" id="PF01330">
    <property type="entry name" value="RuvA_N"/>
    <property type="match status" value="1"/>
</dbReference>
<comment type="function">
    <text evidence="6">The RuvA-RuvB-RuvC complex processes Holliday junction (HJ) DNA during genetic recombination and DNA repair, while the RuvA-RuvB complex plays an important role in the rescue of blocked DNA replication forks via replication fork reversal (RFR). RuvA specifically binds to HJ cruciform DNA, conferring on it an open structure. The RuvB hexamer acts as an ATP-dependent pump, pulling dsDNA into and through the RuvAB complex. HJ branch migration allows RuvC to scan DNA until it finds its consensus sequence, where it cleaves and resolves the cruciform DNA.</text>
</comment>
<dbReference type="GO" id="GO:0048476">
    <property type="term" value="C:Holliday junction resolvase complex"/>
    <property type="evidence" value="ECO:0007669"/>
    <property type="project" value="UniProtKB-UniRule"/>
</dbReference>
<keyword evidence="8" id="KW-0067">ATP-binding</keyword>
<evidence type="ECO:0000256" key="2">
    <source>
        <dbReference type="ARBA" id="ARBA00022763"/>
    </source>
</evidence>
<sequence>MRLDSAVVTVGGIGLHVLAAPNTLAGLTAGEEATLATSLVVREDSLTLYGFADEDARDVFEKLQTVSGVGPRLALAMLAVHSPDGLRAAVADEDITALTKVPGVGKKGAGRLVLELGGKLGAAPGAGAGAPGPAETPASGAEDQVIEALVGLGWNRKQATDGTRAVLAVTGTDKPVADLLREVLREMGRRS</sequence>
<dbReference type="SUPFAM" id="SSF50249">
    <property type="entry name" value="Nucleic acid-binding proteins"/>
    <property type="match status" value="1"/>
</dbReference>
<accession>A0A7Z0D4D7</accession>
<protein>
    <recommendedName>
        <fullName evidence="6">Holliday junction branch migration complex subunit RuvA</fullName>
    </recommendedName>
</protein>
<dbReference type="Gene3D" id="1.10.8.10">
    <property type="entry name" value="DNA helicase RuvA subunit, C-terminal domain"/>
    <property type="match status" value="1"/>
</dbReference>
<proteinExistence type="inferred from homology"/>
<comment type="domain">
    <text evidence="6">Has three domains with a flexible linker between the domains II and III and assumes an 'L' shape. Domain III is highly mobile and contacts RuvB.</text>
</comment>